<comment type="caution">
    <text evidence="1">The sequence shown here is derived from an EMBL/GenBank/DDBJ whole genome shotgun (WGS) entry which is preliminary data.</text>
</comment>
<dbReference type="Proteomes" id="UP000050381">
    <property type="component" value="Unassembled WGS sequence"/>
</dbReference>
<dbReference type="EMBL" id="LJQD01000155">
    <property type="protein sequence ID" value="KPW97758.1"/>
    <property type="molecule type" value="Genomic_DNA"/>
</dbReference>
<sequence>MFLKLERINGELYPSAGRGAMSKVFKAVILVALGSSGGQIVQFEVAALCCVRP</sequence>
<organism evidence="1 2">
    <name type="scientific">Pseudomonas syringae pv. castaneae</name>
    <dbReference type="NCBI Taxonomy" id="264450"/>
    <lineage>
        <taxon>Bacteria</taxon>
        <taxon>Pseudomonadati</taxon>
        <taxon>Pseudomonadota</taxon>
        <taxon>Gammaproteobacteria</taxon>
        <taxon>Pseudomonadales</taxon>
        <taxon>Pseudomonadaceae</taxon>
        <taxon>Pseudomonas</taxon>
        <taxon>Pseudomonas syringae</taxon>
    </lineage>
</organism>
<evidence type="ECO:0000313" key="1">
    <source>
        <dbReference type="EMBL" id="KPW97758.1"/>
    </source>
</evidence>
<evidence type="ECO:0000313" key="2">
    <source>
        <dbReference type="Proteomes" id="UP000050381"/>
    </source>
</evidence>
<reference evidence="1 2" key="1">
    <citation type="submission" date="2015-09" db="EMBL/GenBank/DDBJ databases">
        <title>Genome announcement of multiple Pseudomonas syringae strains.</title>
        <authorList>
            <person name="Thakur S."/>
            <person name="Wang P.W."/>
            <person name="Gong Y."/>
            <person name="Weir B.S."/>
            <person name="Guttman D.S."/>
        </authorList>
    </citation>
    <scope>NUCLEOTIDE SEQUENCE [LARGE SCALE GENOMIC DNA]</scope>
    <source>
        <strain evidence="1 2">ICMP9419</strain>
    </source>
</reference>
<gene>
    <name evidence="1" type="ORF">ALO79_100626</name>
</gene>
<accession>A0A0N8R6E4</accession>
<name>A0A0N8R6E4_PSESX</name>
<dbReference type="PATRIC" id="fig|264450.4.peg.3841"/>
<dbReference type="AlphaFoldDB" id="A0A0N8R6E4"/>
<proteinExistence type="predicted"/>
<protein>
    <submittedName>
        <fullName evidence="1">Uncharacterized protein</fullName>
    </submittedName>
</protein>